<sequence length="145" mass="16646">MLRLVPRTVVSHSTRNSSGKFYTGRNFEGFKDSFTTSLRESGMSSTTYKKIFMFASIPCLALTMYAAHREHQRESAHGRPEYVEYPFLNVRNKVGFPADLSVPVKLSFPSFQPFPWGDGNHSLFHNPRTQYVPGVGFEREDKHEH</sequence>
<evidence type="ECO:0000313" key="7">
    <source>
        <dbReference type="EMBL" id="VDP22075.1"/>
    </source>
</evidence>
<keyword evidence="4" id="KW-0496">Mitochondrion</keyword>
<evidence type="ECO:0000256" key="3">
    <source>
        <dbReference type="ARBA" id="ARBA00022946"/>
    </source>
</evidence>
<accession>A0A183GER2</accession>
<evidence type="ECO:0000313" key="8">
    <source>
        <dbReference type="Proteomes" id="UP000050761"/>
    </source>
</evidence>
<comment type="subcellular location">
    <subcellularLocation>
        <location evidence="1">Mitochondrion inner membrane</location>
    </subcellularLocation>
</comment>
<dbReference type="WBParaSite" id="HPBE_0002083801-mRNA-1">
    <property type="protein sequence ID" value="HPBE_0002083801-mRNA-1"/>
    <property type="gene ID" value="HPBE_0002083801"/>
</dbReference>
<evidence type="ECO:0000313" key="9">
    <source>
        <dbReference type="WBParaSite" id="HPBE_0002083801-mRNA-1"/>
    </source>
</evidence>
<evidence type="ECO:0000256" key="2">
    <source>
        <dbReference type="ARBA" id="ARBA00022792"/>
    </source>
</evidence>
<reference evidence="9" key="2">
    <citation type="submission" date="2019-09" db="UniProtKB">
        <authorList>
            <consortium name="WormBaseParasite"/>
        </authorList>
    </citation>
    <scope>IDENTIFICATION</scope>
</reference>
<proteinExistence type="inferred from homology"/>
<dbReference type="PANTHER" id="PTHR11504:SF0">
    <property type="entry name" value="CYTOCHROME C OXIDASE SUBUNIT"/>
    <property type="match status" value="1"/>
</dbReference>
<reference evidence="7 8" key="1">
    <citation type="submission" date="2018-11" db="EMBL/GenBank/DDBJ databases">
        <authorList>
            <consortium name="Pathogen Informatics"/>
        </authorList>
    </citation>
    <scope>NUCLEOTIDE SEQUENCE [LARGE SCALE GENOMIC DNA]</scope>
</reference>
<name>A0A183GER2_HELPZ</name>
<evidence type="ECO:0000256" key="1">
    <source>
        <dbReference type="ARBA" id="ARBA00004273"/>
    </source>
</evidence>
<gene>
    <name evidence="7" type="ORF">HPBE_LOCUS20837</name>
</gene>
<evidence type="ECO:0000256" key="5">
    <source>
        <dbReference type="ARBA" id="ARBA00023136"/>
    </source>
</evidence>
<comment type="similarity">
    <text evidence="6">Belongs to the cytochrome c oxidase subunit 6A family.</text>
</comment>
<dbReference type="Proteomes" id="UP000050761">
    <property type="component" value="Unassembled WGS sequence"/>
</dbReference>
<accession>A0A3P8CTA4</accession>
<evidence type="ECO:0000256" key="6">
    <source>
        <dbReference type="RuleBase" id="RU004396"/>
    </source>
</evidence>
<dbReference type="GO" id="GO:0006123">
    <property type="term" value="P:mitochondrial electron transport, cytochrome c to oxygen"/>
    <property type="evidence" value="ECO:0007669"/>
    <property type="project" value="TreeGrafter"/>
</dbReference>
<dbReference type="GO" id="GO:0005743">
    <property type="term" value="C:mitochondrial inner membrane"/>
    <property type="evidence" value="ECO:0007669"/>
    <property type="project" value="UniProtKB-SubCell"/>
</dbReference>
<dbReference type="SUPFAM" id="SSF81411">
    <property type="entry name" value="Mitochondrial cytochrome c oxidase subunit VIa"/>
    <property type="match status" value="2"/>
</dbReference>
<evidence type="ECO:0000256" key="4">
    <source>
        <dbReference type="ARBA" id="ARBA00023128"/>
    </source>
</evidence>
<organism evidence="8 9">
    <name type="scientific">Heligmosomoides polygyrus</name>
    <name type="common">Parasitic roundworm</name>
    <dbReference type="NCBI Taxonomy" id="6339"/>
    <lineage>
        <taxon>Eukaryota</taxon>
        <taxon>Metazoa</taxon>
        <taxon>Ecdysozoa</taxon>
        <taxon>Nematoda</taxon>
        <taxon>Chromadorea</taxon>
        <taxon>Rhabditida</taxon>
        <taxon>Rhabditina</taxon>
        <taxon>Rhabditomorpha</taxon>
        <taxon>Strongyloidea</taxon>
        <taxon>Heligmosomidae</taxon>
        <taxon>Heligmosomoides</taxon>
    </lineage>
</organism>
<keyword evidence="5" id="KW-0472">Membrane</keyword>
<dbReference type="Gene3D" id="4.10.95.10">
    <property type="entry name" value="Cytochrome c oxidase, subunit VIa"/>
    <property type="match status" value="1"/>
</dbReference>
<dbReference type="PANTHER" id="PTHR11504">
    <property type="entry name" value="CYTOCHROME C OXIDASE POLYPEPTIDE VIA"/>
    <property type="match status" value="1"/>
</dbReference>
<dbReference type="EMBL" id="UZAH01032482">
    <property type="protein sequence ID" value="VDP22075.1"/>
    <property type="molecule type" value="Genomic_DNA"/>
</dbReference>
<dbReference type="InterPro" id="IPR036418">
    <property type="entry name" value="Cyt_c_oxidase_su6a_sf"/>
</dbReference>
<dbReference type="GO" id="GO:0030234">
    <property type="term" value="F:enzyme regulator activity"/>
    <property type="evidence" value="ECO:0007669"/>
    <property type="project" value="TreeGrafter"/>
</dbReference>
<keyword evidence="2" id="KW-0999">Mitochondrion inner membrane</keyword>
<dbReference type="OrthoDB" id="5947505at2759"/>
<dbReference type="AlphaFoldDB" id="A0A183GER2"/>
<dbReference type="InterPro" id="IPR001349">
    <property type="entry name" value="Cyt_c_oxidase_su6a"/>
</dbReference>
<protein>
    <submittedName>
        <fullName evidence="9">Cytochrome c oxidase polypeptide VIa</fullName>
    </submittedName>
</protein>
<keyword evidence="8" id="KW-1185">Reference proteome</keyword>
<keyword evidence="3" id="KW-0809">Transit peptide</keyword>
<dbReference type="Pfam" id="PF02046">
    <property type="entry name" value="COX6A"/>
    <property type="match status" value="1"/>
</dbReference>